<keyword evidence="1" id="KW-1133">Transmembrane helix</keyword>
<dbReference type="EMBL" id="CAXDID020000576">
    <property type="protein sequence ID" value="CAL6104042.1"/>
    <property type="molecule type" value="Genomic_DNA"/>
</dbReference>
<feature type="transmembrane region" description="Helical" evidence="1">
    <location>
        <begin position="45"/>
        <end position="65"/>
    </location>
</feature>
<accession>A0AA86N7Y6</accession>
<comment type="caution">
    <text evidence="2">The sequence shown here is derived from an EMBL/GenBank/DDBJ whole genome shotgun (WGS) entry which is preliminary data.</text>
</comment>
<evidence type="ECO:0000313" key="3">
    <source>
        <dbReference type="EMBL" id="CAL6104042.1"/>
    </source>
</evidence>
<name>A0AA86N7Y6_9EUKA</name>
<reference evidence="2" key="1">
    <citation type="submission" date="2023-06" db="EMBL/GenBank/DDBJ databases">
        <authorList>
            <person name="Kurt Z."/>
        </authorList>
    </citation>
    <scope>NUCLEOTIDE SEQUENCE</scope>
</reference>
<protein>
    <submittedName>
        <fullName evidence="3">Hypothetical_protein</fullName>
    </submittedName>
</protein>
<gene>
    <name evidence="2" type="ORF">HINF_LOCUS2304</name>
    <name evidence="3" type="ORF">HINF_LOCUS72529</name>
</gene>
<proteinExistence type="predicted"/>
<dbReference type="AlphaFoldDB" id="A0AA86N7Y6"/>
<feature type="transmembrane region" description="Helical" evidence="1">
    <location>
        <begin position="77"/>
        <end position="98"/>
    </location>
</feature>
<dbReference type="Proteomes" id="UP001642409">
    <property type="component" value="Unassembled WGS sequence"/>
</dbReference>
<dbReference type="EMBL" id="CATOUU010000055">
    <property type="protein sequence ID" value="CAI9914659.1"/>
    <property type="molecule type" value="Genomic_DNA"/>
</dbReference>
<keyword evidence="1" id="KW-0472">Membrane</keyword>
<evidence type="ECO:0000313" key="2">
    <source>
        <dbReference type="EMBL" id="CAI9914659.1"/>
    </source>
</evidence>
<keyword evidence="1" id="KW-0812">Transmembrane</keyword>
<reference evidence="3 4" key="2">
    <citation type="submission" date="2024-07" db="EMBL/GenBank/DDBJ databases">
        <authorList>
            <person name="Akdeniz Z."/>
        </authorList>
    </citation>
    <scope>NUCLEOTIDE SEQUENCE [LARGE SCALE GENOMIC DNA]</scope>
</reference>
<keyword evidence="4" id="KW-1185">Reference proteome</keyword>
<evidence type="ECO:0000313" key="4">
    <source>
        <dbReference type="Proteomes" id="UP001642409"/>
    </source>
</evidence>
<evidence type="ECO:0000256" key="1">
    <source>
        <dbReference type="SAM" id="Phobius"/>
    </source>
</evidence>
<organism evidence="2">
    <name type="scientific">Hexamita inflata</name>
    <dbReference type="NCBI Taxonomy" id="28002"/>
    <lineage>
        <taxon>Eukaryota</taxon>
        <taxon>Metamonada</taxon>
        <taxon>Diplomonadida</taxon>
        <taxon>Hexamitidae</taxon>
        <taxon>Hexamitinae</taxon>
        <taxon>Hexamita</taxon>
    </lineage>
</organism>
<sequence length="128" mass="14556">MEDSNISNINTEIPNCYEGSDLYLNNDERPAAHIPMQLHLYSDKILFLVIITFSALSILLFAVYIFHYIVHGLDTPIGYYISFAVSTIISIVSTVIYYQKRKSKALNNPIERSLQISAEYQNTGTQIC</sequence>